<evidence type="ECO:0000256" key="3">
    <source>
        <dbReference type="ARBA" id="ARBA00023136"/>
    </source>
</evidence>
<comment type="similarity">
    <text evidence="8">Belongs to the Pal lipoprotein family.</text>
</comment>
<feature type="domain" description="OmpA-like" evidence="11">
    <location>
        <begin position="68"/>
        <end position="185"/>
    </location>
</feature>
<evidence type="ECO:0000256" key="7">
    <source>
        <dbReference type="ARBA" id="ARBA00023306"/>
    </source>
</evidence>
<keyword evidence="7" id="KW-0131">Cell cycle</keyword>
<dbReference type="PANTHER" id="PTHR30329">
    <property type="entry name" value="STATOR ELEMENT OF FLAGELLAR MOTOR COMPLEX"/>
    <property type="match status" value="1"/>
</dbReference>
<evidence type="ECO:0000256" key="2">
    <source>
        <dbReference type="ARBA" id="ARBA00022729"/>
    </source>
</evidence>
<name>A0A2U3QL11_9BACT</name>
<dbReference type="InterPro" id="IPR039001">
    <property type="entry name" value="Pal"/>
</dbReference>
<keyword evidence="4 8" id="KW-0564">Palmitate</keyword>
<evidence type="ECO:0000256" key="5">
    <source>
        <dbReference type="ARBA" id="ARBA00023237"/>
    </source>
</evidence>
<keyword evidence="6 8" id="KW-0449">Lipoprotein</keyword>
<sequence>MKRIWVLFALLAFISFGCQKAATKPEAVQPAPEKEEKESVQKPPEKVTEQKIASGKESVESQEKAAGAMEEKEGIFKDIHFDFDKYDIKNEDKSALKAIASWMTKNPGAKLSVEGHCDDRGTNEYNLALGDRRAKAVKDYLLSLGVSSSKIETVSYGEEKPLCTEETEDCWAKNRRAHFVVLGKVSK</sequence>
<accession>A0A2U3QL11</accession>
<dbReference type="CDD" id="cd07185">
    <property type="entry name" value="OmpA_C-like"/>
    <property type="match status" value="1"/>
</dbReference>
<evidence type="ECO:0000256" key="9">
    <source>
        <dbReference type="SAM" id="MobiDB-lite"/>
    </source>
</evidence>
<dbReference type="Pfam" id="PF00691">
    <property type="entry name" value="OmpA"/>
    <property type="match status" value="1"/>
</dbReference>
<dbReference type="GO" id="GO:0051301">
    <property type="term" value="P:cell division"/>
    <property type="evidence" value="ECO:0007669"/>
    <property type="project" value="UniProtKB-KW"/>
</dbReference>
<protein>
    <recommendedName>
        <fullName evidence="8">Peptidoglycan-associated lipoprotein</fullName>
        <shortName evidence="8">PAL</shortName>
    </recommendedName>
</protein>
<keyword evidence="3 8" id="KW-0472">Membrane</keyword>
<feature type="compositionally biased region" description="Basic and acidic residues" evidence="9">
    <location>
        <begin position="57"/>
        <end position="66"/>
    </location>
</feature>
<dbReference type="PROSITE" id="PS51123">
    <property type="entry name" value="OMPA_2"/>
    <property type="match status" value="1"/>
</dbReference>
<proteinExistence type="inferred from homology"/>
<dbReference type="InterPro" id="IPR014169">
    <property type="entry name" value="Pal_lipo_C"/>
</dbReference>
<reference evidence="13" key="1">
    <citation type="submission" date="2018-03" db="EMBL/GenBank/DDBJ databases">
        <authorList>
            <person name="Zecchin S."/>
        </authorList>
    </citation>
    <scope>NUCLEOTIDE SEQUENCE [LARGE SCALE GENOMIC DNA]</scope>
</reference>
<dbReference type="InterPro" id="IPR006665">
    <property type="entry name" value="OmpA-like"/>
</dbReference>
<dbReference type="InterPro" id="IPR050330">
    <property type="entry name" value="Bact_OuterMem_StrucFunc"/>
</dbReference>
<dbReference type="PRINTS" id="PR01021">
    <property type="entry name" value="OMPADOMAIN"/>
</dbReference>
<dbReference type="SUPFAM" id="SSF103088">
    <property type="entry name" value="OmpA-like"/>
    <property type="match status" value="1"/>
</dbReference>
<evidence type="ECO:0000256" key="6">
    <source>
        <dbReference type="ARBA" id="ARBA00023288"/>
    </source>
</evidence>
<dbReference type="AlphaFoldDB" id="A0A2U3QL11"/>
<feature type="region of interest" description="Disordered" evidence="9">
    <location>
        <begin position="24"/>
        <end position="66"/>
    </location>
</feature>
<dbReference type="PROSITE" id="PS51257">
    <property type="entry name" value="PROKAR_LIPOPROTEIN"/>
    <property type="match status" value="1"/>
</dbReference>
<evidence type="ECO:0000313" key="13">
    <source>
        <dbReference type="Proteomes" id="UP000245125"/>
    </source>
</evidence>
<dbReference type="NCBIfam" id="TIGR02802">
    <property type="entry name" value="Pal_lipo"/>
    <property type="match status" value="1"/>
</dbReference>
<feature type="compositionally biased region" description="Basic and acidic residues" evidence="9">
    <location>
        <begin position="32"/>
        <end position="49"/>
    </location>
</feature>
<dbReference type="InterPro" id="IPR006664">
    <property type="entry name" value="OMP_bac"/>
</dbReference>
<dbReference type="HAMAP" id="MF_02204">
    <property type="entry name" value="Pal"/>
    <property type="match status" value="1"/>
</dbReference>
<evidence type="ECO:0000313" key="12">
    <source>
        <dbReference type="EMBL" id="SPQ02096.1"/>
    </source>
</evidence>
<feature type="signal peptide" evidence="10">
    <location>
        <begin position="1"/>
        <end position="21"/>
    </location>
</feature>
<evidence type="ECO:0000256" key="4">
    <source>
        <dbReference type="ARBA" id="ARBA00023139"/>
    </source>
</evidence>
<keyword evidence="1" id="KW-0132">Cell division</keyword>
<evidence type="ECO:0000256" key="10">
    <source>
        <dbReference type="SAM" id="SignalP"/>
    </source>
</evidence>
<comment type="subcellular location">
    <subcellularLocation>
        <location evidence="8">Cell outer membrane</location>
        <topology evidence="8">Lipid-anchor</topology>
    </subcellularLocation>
</comment>
<dbReference type="InterPro" id="IPR036737">
    <property type="entry name" value="OmpA-like_sf"/>
</dbReference>
<keyword evidence="13" id="KW-1185">Reference proteome</keyword>
<organism evidence="12 13">
    <name type="scientific">Candidatus Sulfobium mesophilum</name>
    <dbReference type="NCBI Taxonomy" id="2016548"/>
    <lineage>
        <taxon>Bacteria</taxon>
        <taxon>Pseudomonadati</taxon>
        <taxon>Nitrospirota</taxon>
        <taxon>Nitrospiria</taxon>
        <taxon>Nitrospirales</taxon>
        <taxon>Nitrospiraceae</taxon>
        <taxon>Candidatus Sulfobium</taxon>
    </lineage>
</organism>
<evidence type="ECO:0000259" key="11">
    <source>
        <dbReference type="PROSITE" id="PS51123"/>
    </source>
</evidence>
<dbReference type="Gene3D" id="3.30.1330.60">
    <property type="entry name" value="OmpA-like domain"/>
    <property type="match status" value="1"/>
</dbReference>
<dbReference type="PANTHER" id="PTHR30329:SF21">
    <property type="entry name" value="LIPOPROTEIN YIAD-RELATED"/>
    <property type="match status" value="1"/>
</dbReference>
<dbReference type="GO" id="GO:0009279">
    <property type="term" value="C:cell outer membrane"/>
    <property type="evidence" value="ECO:0007669"/>
    <property type="project" value="UniProtKB-SubCell"/>
</dbReference>
<evidence type="ECO:0000256" key="1">
    <source>
        <dbReference type="ARBA" id="ARBA00022618"/>
    </source>
</evidence>
<evidence type="ECO:0000256" key="8">
    <source>
        <dbReference type="HAMAP-Rule" id="MF_02204"/>
    </source>
</evidence>
<keyword evidence="2 8" id="KW-0732">Signal</keyword>
<dbReference type="Proteomes" id="UP000245125">
    <property type="component" value="Unassembled WGS sequence"/>
</dbReference>
<feature type="chain" id="PRO_5015620635" description="Peptidoglycan-associated lipoprotein" evidence="10">
    <location>
        <begin position="22"/>
        <end position="187"/>
    </location>
</feature>
<gene>
    <name evidence="8" type="primary">pal</name>
    <name evidence="12" type="ORF">NBG4_90040</name>
</gene>
<dbReference type="EMBL" id="OUUY01000141">
    <property type="protein sequence ID" value="SPQ02096.1"/>
    <property type="molecule type" value="Genomic_DNA"/>
</dbReference>
<keyword evidence="5 8" id="KW-0998">Cell outer membrane</keyword>